<proteinExistence type="predicted"/>
<dbReference type="PATRIC" id="fig|1675527.3.peg.2695"/>
<accession>A0A0J9E4B5</accession>
<evidence type="ECO:0000256" key="1">
    <source>
        <dbReference type="SAM" id="MobiDB-lite"/>
    </source>
</evidence>
<keyword evidence="3" id="KW-1185">Reference proteome</keyword>
<gene>
    <name evidence="2" type="ORF">AIOL_002571</name>
</gene>
<comment type="caution">
    <text evidence="2">The sequence shown here is derived from an EMBL/GenBank/DDBJ whole genome shotgun (WGS) entry which is preliminary data.</text>
</comment>
<dbReference type="AlphaFoldDB" id="A0A0J9E4B5"/>
<feature type="region of interest" description="Disordered" evidence="1">
    <location>
        <begin position="122"/>
        <end position="141"/>
    </location>
</feature>
<dbReference type="EMBL" id="LFTY01000002">
    <property type="protein sequence ID" value="KMW57606.1"/>
    <property type="molecule type" value="Genomic_DNA"/>
</dbReference>
<sequence>MRRRFYLEARSVCELVLRLFRGRVVVWSGHKKPAPGLTRGLPLEPSATRAAADLEVACASAQSLTSFPEIETFQIYARLQMRPPGGGRPQPRQAGRSLYVSPAASGVGKRCQGGALDAQRPLQAISANSHRLPKAPYGPSA</sequence>
<organism evidence="2 3">
    <name type="scientific">Candidatus Rhodobacter oscarellae</name>
    <dbReference type="NCBI Taxonomy" id="1675527"/>
    <lineage>
        <taxon>Bacteria</taxon>
        <taxon>Pseudomonadati</taxon>
        <taxon>Pseudomonadota</taxon>
        <taxon>Alphaproteobacteria</taxon>
        <taxon>Rhodobacterales</taxon>
        <taxon>Rhodobacter group</taxon>
        <taxon>Rhodobacter</taxon>
    </lineage>
</organism>
<protein>
    <submittedName>
        <fullName evidence="2">Uncharacterized protein</fullName>
    </submittedName>
</protein>
<dbReference type="Proteomes" id="UP000037178">
    <property type="component" value="Unassembled WGS sequence"/>
</dbReference>
<evidence type="ECO:0000313" key="3">
    <source>
        <dbReference type="Proteomes" id="UP000037178"/>
    </source>
</evidence>
<evidence type="ECO:0000313" key="2">
    <source>
        <dbReference type="EMBL" id="KMW57606.1"/>
    </source>
</evidence>
<reference evidence="2 3" key="1">
    <citation type="submission" date="2015-06" db="EMBL/GenBank/DDBJ databases">
        <title>Draft genome sequence of an Alphaproteobacteria species associated to the Mediterranean sponge Oscarella lobularis.</title>
        <authorList>
            <person name="Jourda C."/>
            <person name="Santini S."/>
            <person name="Claverie J.-M."/>
        </authorList>
    </citation>
    <scope>NUCLEOTIDE SEQUENCE [LARGE SCALE GENOMIC DNA]</scope>
    <source>
        <strain evidence="2">IGS</strain>
    </source>
</reference>
<name>A0A0J9E4B5_9RHOB</name>